<dbReference type="Proteomes" id="UP000650424">
    <property type="component" value="Unassembled WGS sequence"/>
</dbReference>
<evidence type="ECO:0000313" key="3">
    <source>
        <dbReference type="EMBL" id="MBC3918964.1"/>
    </source>
</evidence>
<keyword evidence="2" id="KW-0472">Membrane</keyword>
<evidence type="ECO:0000313" key="4">
    <source>
        <dbReference type="Proteomes" id="UP000650424"/>
    </source>
</evidence>
<dbReference type="RefSeq" id="WP_186948239.1">
    <property type="nucleotide sequence ID" value="NZ_JACOGF010000008.1"/>
</dbReference>
<comment type="caution">
    <text evidence="3">The sequence shown here is derived from an EMBL/GenBank/DDBJ whole genome shotgun (WGS) entry which is preliminary data.</text>
</comment>
<organism evidence="3 4">
    <name type="scientific">Undibacterium hunanense</name>
    <dbReference type="NCBI Taxonomy" id="2762292"/>
    <lineage>
        <taxon>Bacteria</taxon>
        <taxon>Pseudomonadati</taxon>
        <taxon>Pseudomonadota</taxon>
        <taxon>Betaproteobacteria</taxon>
        <taxon>Burkholderiales</taxon>
        <taxon>Oxalobacteraceae</taxon>
        <taxon>Undibacterium</taxon>
    </lineage>
</organism>
<dbReference type="Pfam" id="PF05359">
    <property type="entry name" value="DUF748"/>
    <property type="match status" value="2"/>
</dbReference>
<dbReference type="Gene3D" id="3.30.1330.60">
    <property type="entry name" value="OmpA-like domain"/>
    <property type="match status" value="1"/>
</dbReference>
<sequence>MTTVKQKITNANQRWHLGRWAMGFFGLLLLLAVLSWAFLPGVVKRIATEEVQQQIGRKLEMTDIRFSPFRLALTIEGLSLYEADQRTPAVKVKELVLNLSLASLFRQALIVDEVRVTEPYVHIIRTSGEGYGRYNFSDILDKIAAMPKSDSQARFSLANLQVADGKIDIDDKVVKEQFKVEALQIGVPFVSNFPNQVESFVEPMLSAKVNGSNFVLKGRARPFTNSLDTSLAIDLDKLDLTQYLPYVPVALPVQIQSAKLSTKLDLIFSRKNAHSELLLAGDVHLDEVHVNDKTDAPLLKLASLHAQLKQVNVMTAAASISKLELSAPEIWLDINQQGQLNWASLATPANASTPAIPAKDSKSNNKSAIAPAVAAVSASSTAVSVAKPVAAVQQLAELQLSKGMLHFRDARHANPAQTVNLKDISLTARGLSSATDAKAAVFKFALNGENDESLKLEGEMQPLIGTAKAQLALSSWSLATYQPLLSNYLLASVSGKFDVNAQLQVQKGLVQVDDLGMKLSQFAIKPKSVDDGSFNLKALTVDKLTLNMESKQVNIGSVLFDGLVTDVRRDEQAVLNLKKWLKSSAGTSSISSSASGTSNSSTSVTPTAPVADIATASKAGTTATAVWKVNLASLDFKDSAVSFNDKFMSPEVKIKLDAFNLHVEKLSSDMSQPVKMNLVTNIGKKSRLSLDATASAQLKSISLNLDGQGLPVSALFPYVSPYVNAALTRGRADIKGKLNLNNVLDNSRQINYEGMLALNDFHLLENGADEDFLEWKNIAMEGISAQIGGDKQLVTLKKLALNDFYARAILSAKGKLNIQTILSTKKADAEEGDAALSAVSAVPATPVAQADDAAAKPVTSKTATTTIVTVPLPAKPEKANPVVIRIAQTTLKGGNVNFTDNFVKPNYSANLTGVAGTIGAIASDNPQPATIELTGKVDDDAPLVISGTLNPLSNPVFMDVKASTNGLELTRLTPYAAKYAGYVIEKGKLSMQVAYRIENQQLQAENDVRLDQLTFGERVESPTATKLPVMLAVALLRDNQGRIAINLPITGSLSDPQFSVGGIIFKVFVNIITKAVTSPFALLGSMFGGGEELAYTEFLPGQTSLTPAATAKLDNLAKALKNRSGLKLDIIGRVEPATDSDGIRQILLLQKMRELKWKDVHQKDRTVKKDDIVITDAEKARYVEEVYQAEKFTKPRNAIGMAKTLPTAEAEKMILANTQVTPDALRSLAQKRADAVRDYLEDVSGVERERLFLIAPKLSADGIKDKGSPNRVDFSLK</sequence>
<reference evidence="3 4" key="1">
    <citation type="submission" date="2020-08" db="EMBL/GenBank/DDBJ databases">
        <title>Novel species isolated from subtropical streams in China.</title>
        <authorList>
            <person name="Lu H."/>
        </authorList>
    </citation>
    <scope>NUCLEOTIDE SEQUENCE [LARGE SCALE GENOMIC DNA]</scope>
    <source>
        <strain evidence="3 4">CY18W</strain>
    </source>
</reference>
<name>A0ABR6ZSY6_9BURK</name>
<accession>A0ABR6ZSY6</accession>
<dbReference type="InterPro" id="IPR052894">
    <property type="entry name" value="AsmA-related"/>
</dbReference>
<dbReference type="PANTHER" id="PTHR30441">
    <property type="entry name" value="DUF748 DOMAIN-CONTAINING PROTEIN"/>
    <property type="match status" value="1"/>
</dbReference>
<keyword evidence="2" id="KW-0812">Transmembrane</keyword>
<evidence type="ECO:0000256" key="2">
    <source>
        <dbReference type="SAM" id="Phobius"/>
    </source>
</evidence>
<keyword evidence="4" id="KW-1185">Reference proteome</keyword>
<dbReference type="InterPro" id="IPR036737">
    <property type="entry name" value="OmpA-like_sf"/>
</dbReference>
<feature type="transmembrane region" description="Helical" evidence="2">
    <location>
        <begin position="20"/>
        <end position="39"/>
    </location>
</feature>
<proteinExistence type="predicted"/>
<evidence type="ECO:0000256" key="1">
    <source>
        <dbReference type="SAM" id="MobiDB-lite"/>
    </source>
</evidence>
<dbReference type="InterPro" id="IPR008023">
    <property type="entry name" value="DUF748"/>
</dbReference>
<dbReference type="EMBL" id="JACOGF010000008">
    <property type="protein sequence ID" value="MBC3918964.1"/>
    <property type="molecule type" value="Genomic_DNA"/>
</dbReference>
<feature type="region of interest" description="Disordered" evidence="1">
    <location>
        <begin position="586"/>
        <end position="606"/>
    </location>
</feature>
<dbReference type="PANTHER" id="PTHR30441:SF8">
    <property type="entry name" value="DUF748 DOMAIN-CONTAINING PROTEIN"/>
    <property type="match status" value="1"/>
</dbReference>
<keyword evidence="2" id="KW-1133">Transmembrane helix</keyword>
<gene>
    <name evidence="3" type="ORF">H8L32_15845</name>
</gene>
<protein>
    <submittedName>
        <fullName evidence="3">DUF748 domain-containing protein</fullName>
    </submittedName>
</protein>